<dbReference type="KEGG" id="malk:MalAC0309_1462"/>
<name>A0A0U4WWZ4_9MICO</name>
<keyword evidence="1" id="KW-1133">Transmembrane helix</keyword>
<gene>
    <name evidence="3" type="ORF">MalAC0309_1462</name>
</gene>
<dbReference type="Proteomes" id="UP000218965">
    <property type="component" value="Chromosome"/>
</dbReference>
<accession>A0A0U4WWZ4</accession>
<dbReference type="Pfam" id="PF13548">
    <property type="entry name" value="DUF4126"/>
    <property type="match status" value="1"/>
</dbReference>
<evidence type="ECO:0000313" key="3">
    <source>
        <dbReference type="EMBL" id="BAU32314.1"/>
    </source>
</evidence>
<dbReference type="EMBL" id="AP017315">
    <property type="protein sequence ID" value="BAU32314.1"/>
    <property type="molecule type" value="Genomic_DNA"/>
</dbReference>
<dbReference type="InterPro" id="IPR025196">
    <property type="entry name" value="DUF4126"/>
</dbReference>
<evidence type="ECO:0000256" key="1">
    <source>
        <dbReference type="SAM" id="Phobius"/>
    </source>
</evidence>
<organism evidence="3 4">
    <name type="scientific">Microcella alkaliphila</name>
    <dbReference type="NCBI Taxonomy" id="279828"/>
    <lineage>
        <taxon>Bacteria</taxon>
        <taxon>Bacillati</taxon>
        <taxon>Actinomycetota</taxon>
        <taxon>Actinomycetes</taxon>
        <taxon>Micrococcales</taxon>
        <taxon>Microbacteriaceae</taxon>
        <taxon>Microcella</taxon>
    </lineage>
</organism>
<feature type="transmembrane region" description="Helical" evidence="1">
    <location>
        <begin position="156"/>
        <end position="185"/>
    </location>
</feature>
<feature type="domain" description="DUF4126" evidence="2">
    <location>
        <begin position="4"/>
        <end position="187"/>
    </location>
</feature>
<keyword evidence="1" id="KW-0812">Transmembrane</keyword>
<sequence length="207" mass="21380">MLELLTGAGLAVSAGLNAYIPLLILGLAGRFFEGVTLPNGWAWLSNEWVLGIIAVLLVFELVVDKIPAVDSINDWIQSVVRPASGGIVFGGGAATETVAVSDPAAFVESGQWVPIAIGVAIALIVHLVKALVRVAANTLTAGAAAPALSTAEDITAVTLSVLALVLPILVLVVIVGLVVATTVVLRRARDRRRRVPQPETATRAAST</sequence>
<dbReference type="AlphaFoldDB" id="A0A0U4WWZ4"/>
<evidence type="ECO:0000313" key="4">
    <source>
        <dbReference type="Proteomes" id="UP000218965"/>
    </source>
</evidence>
<dbReference type="OrthoDB" id="161516at2"/>
<keyword evidence="1" id="KW-0472">Membrane</keyword>
<proteinExistence type="predicted"/>
<protein>
    <recommendedName>
        <fullName evidence="2">DUF4126 domain-containing protein</fullName>
    </recommendedName>
</protein>
<feature type="transmembrane region" description="Helical" evidence="1">
    <location>
        <begin position="42"/>
        <end position="63"/>
    </location>
</feature>
<feature type="transmembrane region" description="Helical" evidence="1">
    <location>
        <begin position="112"/>
        <end position="136"/>
    </location>
</feature>
<reference evidence="3 4" key="2">
    <citation type="submission" date="2016-01" db="EMBL/GenBank/DDBJ databases">
        <title>Microcella alkaliphila JAM AC0309 whole genome shotgun sequence.</title>
        <authorList>
            <person name="Kurata A."/>
            <person name="Hirose Y."/>
            <person name="Kishimoto N."/>
            <person name="Kobayashi T."/>
        </authorList>
    </citation>
    <scope>NUCLEOTIDE SEQUENCE [LARGE SCALE GENOMIC DNA]</scope>
    <source>
        <strain evidence="3 4">JAM AC0309</strain>
    </source>
</reference>
<reference evidence="4" key="1">
    <citation type="submission" date="2015-12" db="EMBL/GenBank/DDBJ databases">
        <authorList>
            <person name="Shamseldin A."/>
            <person name="Moawad H."/>
            <person name="Abd El-Rahim W.M."/>
            <person name="Sadowsky M.J."/>
        </authorList>
    </citation>
    <scope>NUCLEOTIDE SEQUENCE [LARGE SCALE GENOMIC DNA]</scope>
    <source>
        <strain evidence="4">JAM AC0309</strain>
    </source>
</reference>
<evidence type="ECO:0000259" key="2">
    <source>
        <dbReference type="Pfam" id="PF13548"/>
    </source>
</evidence>
<dbReference type="RefSeq" id="WP_096421412.1">
    <property type="nucleotide sequence ID" value="NZ_AP017315.1"/>
</dbReference>